<dbReference type="EMBL" id="OJIN01000109">
    <property type="protein sequence ID" value="SPD73795.1"/>
    <property type="molecule type" value="Genomic_DNA"/>
</dbReference>
<sequence>MNRSTERLPITKAQIKMIKSIQGKNLDDVEYREILEKHFRVTSCTQLSQMQAGRLIDMFAEWGFFVPKRRVKSVGKVKEVKRVEKVKRVEIVEGKVVRLASREQHEKIAALASLITWRVEDGLYLWMEKRMGFSRVRTAQEAYLAIEGLKKMFENQMKAKYGTDWWARAYEDDAIMRYIEEHK</sequence>
<proteinExistence type="predicted"/>
<dbReference type="AlphaFoldDB" id="A0A445MWF8"/>
<dbReference type="Pfam" id="PF06252">
    <property type="entry name" value="GemA"/>
    <property type="match status" value="1"/>
</dbReference>
<reference evidence="1" key="1">
    <citation type="submission" date="2018-01" db="EMBL/GenBank/DDBJ databases">
        <authorList>
            <person name="Regsiter A."/>
            <person name="William W."/>
        </authorList>
    </citation>
    <scope>NUCLEOTIDE SEQUENCE</scope>
    <source>
        <strain evidence="1">TRIP AH-1</strain>
    </source>
</reference>
<protein>
    <submittedName>
        <fullName evidence="1">Uncharacterized protein</fullName>
    </submittedName>
</protein>
<accession>A0A445MWF8</accession>
<gene>
    <name evidence="1" type="ORF">PITCH_A1970014</name>
</gene>
<organism evidence="1">
    <name type="scientific">uncultured Desulfobacterium sp</name>
    <dbReference type="NCBI Taxonomy" id="201089"/>
    <lineage>
        <taxon>Bacteria</taxon>
        <taxon>Pseudomonadati</taxon>
        <taxon>Thermodesulfobacteriota</taxon>
        <taxon>Desulfobacteria</taxon>
        <taxon>Desulfobacterales</taxon>
        <taxon>Desulfobacteriaceae</taxon>
        <taxon>Desulfobacterium</taxon>
        <taxon>environmental samples</taxon>
    </lineage>
</organism>
<name>A0A445MWF8_9BACT</name>
<dbReference type="InterPro" id="IPR009363">
    <property type="entry name" value="Phage_Mu_Gp16"/>
</dbReference>
<evidence type="ECO:0000313" key="1">
    <source>
        <dbReference type="EMBL" id="SPD73795.1"/>
    </source>
</evidence>